<dbReference type="GO" id="GO:0043565">
    <property type="term" value="F:sequence-specific DNA binding"/>
    <property type="evidence" value="ECO:0007669"/>
    <property type="project" value="InterPro"/>
</dbReference>
<evidence type="ECO:0000256" key="1">
    <source>
        <dbReference type="ARBA" id="ARBA00023015"/>
    </source>
</evidence>
<dbReference type="Pfam" id="PF01037">
    <property type="entry name" value="AsnC_trans_reg"/>
    <property type="match status" value="1"/>
</dbReference>
<dbReference type="Pfam" id="PF13412">
    <property type="entry name" value="HTH_24"/>
    <property type="match status" value="1"/>
</dbReference>
<dbReference type="PROSITE" id="PS50956">
    <property type="entry name" value="HTH_ASNC_2"/>
    <property type="match status" value="1"/>
</dbReference>
<evidence type="ECO:0000256" key="2">
    <source>
        <dbReference type="ARBA" id="ARBA00023125"/>
    </source>
</evidence>
<dbReference type="GO" id="GO:0005829">
    <property type="term" value="C:cytosol"/>
    <property type="evidence" value="ECO:0007669"/>
    <property type="project" value="TreeGrafter"/>
</dbReference>
<accession>A0A7Y8BL60</accession>
<keyword evidence="2" id="KW-0238">DNA-binding</keyword>
<sequence length="167" mass="19011">MSRVMNDVPLALDRIDVAILDILRDEGRITYQELSERVHLTPRPCLERVRKLEKLGVIRGYGAIIDLPRLSPGVSLLVMVALSNQNGRVAQRAFESKMCESREVIECQLVGGAFDYCLRMHCRDLEHYRVLTEQWFNDVELHIDRLVSHPTLACVKQSVVPASAFLP</sequence>
<dbReference type="PRINTS" id="PR00033">
    <property type="entry name" value="HTHASNC"/>
</dbReference>
<organism evidence="5 6">
    <name type="scientific">Pseudomonas gingeri</name>
    <dbReference type="NCBI Taxonomy" id="117681"/>
    <lineage>
        <taxon>Bacteria</taxon>
        <taxon>Pseudomonadati</taxon>
        <taxon>Pseudomonadota</taxon>
        <taxon>Gammaproteobacteria</taxon>
        <taxon>Pseudomonadales</taxon>
        <taxon>Pseudomonadaceae</taxon>
        <taxon>Pseudomonas</taxon>
    </lineage>
</organism>
<dbReference type="InterPro" id="IPR019887">
    <property type="entry name" value="Tscrpt_reg_AsnC/Lrp_C"/>
</dbReference>
<dbReference type="CDD" id="cd00090">
    <property type="entry name" value="HTH_ARSR"/>
    <property type="match status" value="1"/>
</dbReference>
<evidence type="ECO:0000259" key="4">
    <source>
        <dbReference type="PROSITE" id="PS50956"/>
    </source>
</evidence>
<dbReference type="SUPFAM" id="SSF46785">
    <property type="entry name" value="Winged helix' DNA-binding domain"/>
    <property type="match status" value="1"/>
</dbReference>
<proteinExistence type="predicted"/>
<dbReference type="Gene3D" id="3.30.70.920">
    <property type="match status" value="1"/>
</dbReference>
<keyword evidence="1" id="KW-0805">Transcription regulation</keyword>
<dbReference type="RefSeq" id="WP_100943567.1">
    <property type="nucleotide sequence ID" value="NZ_JACAPU010000015.1"/>
</dbReference>
<dbReference type="InterPro" id="IPR019888">
    <property type="entry name" value="Tscrpt_reg_AsnC-like"/>
</dbReference>
<evidence type="ECO:0000256" key="3">
    <source>
        <dbReference type="ARBA" id="ARBA00023163"/>
    </source>
</evidence>
<dbReference type="GO" id="GO:0043200">
    <property type="term" value="P:response to amino acid"/>
    <property type="evidence" value="ECO:0007669"/>
    <property type="project" value="TreeGrafter"/>
</dbReference>
<name>A0A7Y8BL60_9PSED</name>
<dbReference type="EMBL" id="JACAPU010000015">
    <property type="protein sequence ID" value="NWB47682.1"/>
    <property type="molecule type" value="Genomic_DNA"/>
</dbReference>
<evidence type="ECO:0000313" key="5">
    <source>
        <dbReference type="EMBL" id="NWB47682.1"/>
    </source>
</evidence>
<keyword evidence="3" id="KW-0804">Transcription</keyword>
<evidence type="ECO:0000313" key="6">
    <source>
        <dbReference type="Proteomes" id="UP000582981"/>
    </source>
</evidence>
<dbReference type="InterPro" id="IPR011991">
    <property type="entry name" value="ArsR-like_HTH"/>
</dbReference>
<reference evidence="5 6" key="1">
    <citation type="submission" date="2020-04" db="EMBL/GenBank/DDBJ databases">
        <title>Molecular characterization of pseudomonads from Agaricus bisporus reveal novel blotch 2 pathogens in Western Europe.</title>
        <authorList>
            <person name="Taparia T."/>
            <person name="Krijger M."/>
            <person name="Haynes E."/>
            <person name="Elpinstone J.G."/>
            <person name="Noble R."/>
            <person name="Van Der Wolf J."/>
        </authorList>
    </citation>
    <scope>NUCLEOTIDE SEQUENCE [LARGE SCALE GENOMIC DNA]</scope>
    <source>
        <strain evidence="5 6">F1001</strain>
    </source>
</reference>
<dbReference type="InterPro" id="IPR036388">
    <property type="entry name" value="WH-like_DNA-bd_sf"/>
</dbReference>
<comment type="caution">
    <text evidence="5">The sequence shown here is derived from an EMBL/GenBank/DDBJ whole genome shotgun (WGS) entry which is preliminary data.</text>
</comment>
<dbReference type="PANTHER" id="PTHR30154:SF34">
    <property type="entry name" value="TRANSCRIPTIONAL REGULATOR AZLB"/>
    <property type="match status" value="1"/>
</dbReference>
<dbReference type="InterPro" id="IPR036390">
    <property type="entry name" value="WH_DNA-bd_sf"/>
</dbReference>
<protein>
    <submittedName>
        <fullName evidence="5">Lrp/AsnC family transcriptional regulator</fullName>
    </submittedName>
</protein>
<dbReference type="Gene3D" id="1.10.10.10">
    <property type="entry name" value="Winged helix-like DNA-binding domain superfamily/Winged helix DNA-binding domain"/>
    <property type="match status" value="1"/>
</dbReference>
<feature type="domain" description="HTH asnC-type" evidence="4">
    <location>
        <begin position="12"/>
        <end position="75"/>
    </location>
</feature>
<dbReference type="GO" id="GO:0006355">
    <property type="term" value="P:regulation of DNA-templated transcription"/>
    <property type="evidence" value="ECO:0007669"/>
    <property type="project" value="UniProtKB-ARBA"/>
</dbReference>
<dbReference type="SUPFAM" id="SSF54909">
    <property type="entry name" value="Dimeric alpha+beta barrel"/>
    <property type="match status" value="1"/>
</dbReference>
<dbReference type="Proteomes" id="UP000582981">
    <property type="component" value="Unassembled WGS sequence"/>
</dbReference>
<dbReference type="AlphaFoldDB" id="A0A7Y8BL60"/>
<gene>
    <name evidence="5" type="ORF">HX829_14395</name>
</gene>
<dbReference type="SMART" id="SM00344">
    <property type="entry name" value="HTH_ASNC"/>
    <property type="match status" value="1"/>
</dbReference>
<dbReference type="InterPro" id="IPR000485">
    <property type="entry name" value="AsnC-type_HTH_dom"/>
</dbReference>
<dbReference type="InterPro" id="IPR011008">
    <property type="entry name" value="Dimeric_a/b-barrel"/>
</dbReference>
<dbReference type="PANTHER" id="PTHR30154">
    <property type="entry name" value="LEUCINE-RESPONSIVE REGULATORY PROTEIN"/>
    <property type="match status" value="1"/>
</dbReference>